<dbReference type="PROSITE" id="PS50850">
    <property type="entry name" value="MFS"/>
    <property type="match status" value="1"/>
</dbReference>
<gene>
    <name evidence="8" type="ORF">LX32DRAFT_647078</name>
</gene>
<feature type="transmembrane region" description="Helical" evidence="6">
    <location>
        <begin position="241"/>
        <end position="260"/>
    </location>
</feature>
<dbReference type="SUPFAM" id="SSF103473">
    <property type="entry name" value="MFS general substrate transporter"/>
    <property type="match status" value="1"/>
</dbReference>
<name>A0AAD9H1Q7_9PEZI</name>
<organism evidence="8 9">
    <name type="scientific">Colletotrichum zoysiae</name>
    <dbReference type="NCBI Taxonomy" id="1216348"/>
    <lineage>
        <taxon>Eukaryota</taxon>
        <taxon>Fungi</taxon>
        <taxon>Dikarya</taxon>
        <taxon>Ascomycota</taxon>
        <taxon>Pezizomycotina</taxon>
        <taxon>Sordariomycetes</taxon>
        <taxon>Hypocreomycetidae</taxon>
        <taxon>Glomerellales</taxon>
        <taxon>Glomerellaceae</taxon>
        <taxon>Colletotrichum</taxon>
        <taxon>Colletotrichum graminicola species complex</taxon>
    </lineage>
</organism>
<evidence type="ECO:0000259" key="7">
    <source>
        <dbReference type="PROSITE" id="PS50850"/>
    </source>
</evidence>
<feature type="domain" description="Major facilitator superfamily (MFS) profile" evidence="7">
    <location>
        <begin position="84"/>
        <end position="563"/>
    </location>
</feature>
<dbReference type="Proteomes" id="UP001232148">
    <property type="component" value="Unassembled WGS sequence"/>
</dbReference>
<feature type="region of interest" description="Disordered" evidence="5">
    <location>
        <begin position="14"/>
        <end position="34"/>
    </location>
</feature>
<dbReference type="InterPro" id="IPR020846">
    <property type="entry name" value="MFS_dom"/>
</dbReference>
<feature type="transmembrane region" description="Helical" evidence="6">
    <location>
        <begin position="208"/>
        <end position="235"/>
    </location>
</feature>
<evidence type="ECO:0000256" key="2">
    <source>
        <dbReference type="ARBA" id="ARBA00022692"/>
    </source>
</evidence>
<feature type="transmembrane region" description="Helical" evidence="6">
    <location>
        <begin position="446"/>
        <end position="466"/>
    </location>
</feature>
<evidence type="ECO:0000313" key="9">
    <source>
        <dbReference type="Proteomes" id="UP001232148"/>
    </source>
</evidence>
<dbReference type="Gene3D" id="1.20.1250.20">
    <property type="entry name" value="MFS general substrate transporter like domains"/>
    <property type="match status" value="1"/>
</dbReference>
<dbReference type="InterPro" id="IPR011701">
    <property type="entry name" value="MFS"/>
</dbReference>
<dbReference type="Gene3D" id="1.20.1720.10">
    <property type="entry name" value="Multidrug resistance protein D"/>
    <property type="match status" value="1"/>
</dbReference>
<dbReference type="GO" id="GO:0022857">
    <property type="term" value="F:transmembrane transporter activity"/>
    <property type="evidence" value="ECO:0007669"/>
    <property type="project" value="InterPro"/>
</dbReference>
<dbReference type="InterPro" id="IPR036259">
    <property type="entry name" value="MFS_trans_sf"/>
</dbReference>
<dbReference type="EMBL" id="MU843173">
    <property type="protein sequence ID" value="KAK2020778.1"/>
    <property type="molecule type" value="Genomic_DNA"/>
</dbReference>
<comment type="subcellular location">
    <subcellularLocation>
        <location evidence="1">Membrane</location>
        <topology evidence="1">Multi-pass membrane protein</topology>
    </subcellularLocation>
</comment>
<feature type="transmembrane region" description="Helical" evidence="6">
    <location>
        <begin position="175"/>
        <end position="196"/>
    </location>
</feature>
<feature type="transmembrane region" description="Helical" evidence="6">
    <location>
        <begin position="317"/>
        <end position="336"/>
    </location>
</feature>
<evidence type="ECO:0000256" key="6">
    <source>
        <dbReference type="SAM" id="Phobius"/>
    </source>
</evidence>
<feature type="transmembrane region" description="Helical" evidence="6">
    <location>
        <begin position="150"/>
        <end position="169"/>
    </location>
</feature>
<feature type="transmembrane region" description="Helical" evidence="6">
    <location>
        <begin position="84"/>
        <end position="106"/>
    </location>
</feature>
<reference evidence="8" key="1">
    <citation type="submission" date="2021-06" db="EMBL/GenBank/DDBJ databases">
        <title>Comparative genomics, transcriptomics and evolutionary studies reveal genomic signatures of adaptation to plant cell wall in hemibiotrophic fungi.</title>
        <authorList>
            <consortium name="DOE Joint Genome Institute"/>
            <person name="Baroncelli R."/>
            <person name="Diaz J.F."/>
            <person name="Benocci T."/>
            <person name="Peng M."/>
            <person name="Battaglia E."/>
            <person name="Haridas S."/>
            <person name="Andreopoulos W."/>
            <person name="Labutti K."/>
            <person name="Pangilinan J."/>
            <person name="Floch G.L."/>
            <person name="Makela M.R."/>
            <person name="Henrissat B."/>
            <person name="Grigoriev I.V."/>
            <person name="Crouch J.A."/>
            <person name="De Vries R.P."/>
            <person name="Sukno S.A."/>
            <person name="Thon M.R."/>
        </authorList>
    </citation>
    <scope>NUCLEOTIDE SEQUENCE</scope>
    <source>
        <strain evidence="8">MAFF235873</strain>
    </source>
</reference>
<feature type="transmembrane region" description="Helical" evidence="6">
    <location>
        <begin position="539"/>
        <end position="561"/>
    </location>
</feature>
<feature type="transmembrane region" description="Helical" evidence="6">
    <location>
        <begin position="487"/>
        <end position="509"/>
    </location>
</feature>
<sequence length="569" mass="60557">MPVLQIDVEPETKLATSHLARQQSPRSIDDNDRRGYLGFSQELPQAHTKELSAAADSGSAPSLFLGIAGSEPVAPASSLRTAGILVTLASVSLLNTFNSGMLTVALPDIAKELKIPPSLQLWPASVYSLGLSCGLLPLGAIADLVGNRPVFLFGLLLYTAFTLAVSLAHTGGELIAFRTVQGVAMAFCMPPAVSIITSTFPAGRTRNIAFAVYGGGNPVGFALGLVLGGVFVKIASWRAGYWMSTSINAAAMLLAFFCVPKRSPESKQALLRTLTYRIAHELDWVGVGSSSACLALLSYLFAELAYGATRFVRRPHAIVLFVLAGLLFVFFVFWEGRQEKLGRPAILPNGIWRRREFITVCVSVFLTWSWFNAFSYWATLFYQESQQLDALQTALRFLPVVIAGLGTNVVAAYIMDRVSAGTVSLVGGVVSTVAPLLFALQDVSWMYWQSAFPAMVISVISTDLLFNVSNLVITTNFPGKSQALAGGIFNTVAQLGNSLGLAVTAMIAASVQEASGGNKIATSGGITYNSSMLQGYRSGFWACFAASITATLISSIGLRIAGKVGGKEQ</sequence>
<feature type="transmembrane region" description="Helical" evidence="6">
    <location>
        <begin position="126"/>
        <end position="145"/>
    </location>
</feature>
<evidence type="ECO:0000256" key="1">
    <source>
        <dbReference type="ARBA" id="ARBA00004141"/>
    </source>
</evidence>
<keyword evidence="2 6" id="KW-0812">Transmembrane</keyword>
<evidence type="ECO:0000256" key="3">
    <source>
        <dbReference type="ARBA" id="ARBA00022989"/>
    </source>
</evidence>
<protein>
    <submittedName>
        <fullName evidence="8">MFS general substrate transporter</fullName>
    </submittedName>
</protein>
<dbReference type="PANTHER" id="PTHR42718:SF10">
    <property type="entry name" value="TRANSPORTER, PUTATIVE (AFU_ORTHOLOGUE AFUA_8G06760)-RELATED"/>
    <property type="match status" value="1"/>
</dbReference>
<feature type="transmembrane region" description="Helical" evidence="6">
    <location>
        <begin position="357"/>
        <end position="377"/>
    </location>
</feature>
<feature type="transmembrane region" description="Helical" evidence="6">
    <location>
        <begin position="422"/>
        <end position="440"/>
    </location>
</feature>
<evidence type="ECO:0000256" key="4">
    <source>
        <dbReference type="ARBA" id="ARBA00023136"/>
    </source>
</evidence>
<keyword evidence="9" id="KW-1185">Reference proteome</keyword>
<dbReference type="PANTHER" id="PTHR42718">
    <property type="entry name" value="MAJOR FACILITATOR SUPERFAMILY MULTIDRUG TRANSPORTER MFSC"/>
    <property type="match status" value="1"/>
</dbReference>
<proteinExistence type="predicted"/>
<feature type="transmembrane region" description="Helical" evidence="6">
    <location>
        <begin position="281"/>
        <end position="302"/>
    </location>
</feature>
<dbReference type="AlphaFoldDB" id="A0AAD9H1Q7"/>
<dbReference type="GO" id="GO:0016020">
    <property type="term" value="C:membrane"/>
    <property type="evidence" value="ECO:0007669"/>
    <property type="project" value="UniProtKB-SubCell"/>
</dbReference>
<evidence type="ECO:0000256" key="5">
    <source>
        <dbReference type="SAM" id="MobiDB-lite"/>
    </source>
</evidence>
<keyword evidence="3 6" id="KW-1133">Transmembrane helix</keyword>
<evidence type="ECO:0000313" key="8">
    <source>
        <dbReference type="EMBL" id="KAK2020778.1"/>
    </source>
</evidence>
<accession>A0AAD9H1Q7</accession>
<comment type="caution">
    <text evidence="8">The sequence shown here is derived from an EMBL/GenBank/DDBJ whole genome shotgun (WGS) entry which is preliminary data.</text>
</comment>
<keyword evidence="4 6" id="KW-0472">Membrane</keyword>
<feature type="transmembrane region" description="Helical" evidence="6">
    <location>
        <begin position="397"/>
        <end position="415"/>
    </location>
</feature>
<dbReference type="Pfam" id="PF07690">
    <property type="entry name" value="MFS_1"/>
    <property type="match status" value="1"/>
</dbReference>